<keyword evidence="2" id="KW-0812">Transmembrane</keyword>
<evidence type="ECO:0000313" key="4">
    <source>
        <dbReference type="EMBL" id="XBH03454.1"/>
    </source>
</evidence>
<dbReference type="Pfam" id="PF11984">
    <property type="entry name" value="DUF3485"/>
    <property type="match status" value="1"/>
</dbReference>
<keyword evidence="2" id="KW-1133">Transmembrane helix</keyword>
<feature type="region of interest" description="Disordered" evidence="1">
    <location>
        <begin position="212"/>
        <end position="233"/>
    </location>
</feature>
<evidence type="ECO:0000256" key="1">
    <source>
        <dbReference type="SAM" id="MobiDB-lite"/>
    </source>
</evidence>
<sequence length="250" mass="27159">MGHTKPIDPVEGSPQIIPPGQVRGRSVWIWPILAAFLLGGSGLVRARQGANLQAVATSAQSPPFRLNDLPKSAGHWKAEGDDQSLDAKTIEIAGATGYLARCYLDERTGVKLAVLVAFGPADQIVRHSPLVCFPAVGYTAVGQPIDRSLKIGDLSARLRSVVYAKGNGVAGDRQEAYFGFRHEGIWSPDAAGTRKQFLSNPAMFKIQVQRRVGESEDRARDNPTESLIEHLLPEIEKRISESQTRRTAQA</sequence>
<evidence type="ECO:0000259" key="3">
    <source>
        <dbReference type="Pfam" id="PF11984"/>
    </source>
</evidence>
<proteinExistence type="predicted"/>
<name>A0AAU7CDN7_9BACT</name>
<reference evidence="4" key="1">
    <citation type="submission" date="2024-05" db="EMBL/GenBank/DDBJ databases">
        <title>Planctomycetes of the genus Singulisphaera possess chitinolytic capabilities.</title>
        <authorList>
            <person name="Ivanova A."/>
        </authorList>
    </citation>
    <scope>NUCLEOTIDE SEQUENCE</scope>
    <source>
        <strain evidence="4">Ch08T</strain>
    </source>
</reference>
<feature type="domain" description="Methanolan biosynthesis EpsI" evidence="3">
    <location>
        <begin position="38"/>
        <end position="167"/>
    </location>
</feature>
<keyword evidence="2" id="KW-0472">Membrane</keyword>
<accession>A0AAU7CDN7</accession>
<gene>
    <name evidence="4" type="ORF">V5E97_34890</name>
</gene>
<protein>
    <submittedName>
        <fullName evidence="4">Exosortase-associated EpsI family protein</fullName>
    </submittedName>
</protein>
<feature type="transmembrane region" description="Helical" evidence="2">
    <location>
        <begin position="27"/>
        <end position="44"/>
    </location>
</feature>
<evidence type="ECO:0000256" key="2">
    <source>
        <dbReference type="SAM" id="Phobius"/>
    </source>
</evidence>
<dbReference type="EMBL" id="CP155447">
    <property type="protein sequence ID" value="XBH03454.1"/>
    <property type="molecule type" value="Genomic_DNA"/>
</dbReference>
<dbReference type="RefSeq" id="WP_406696188.1">
    <property type="nucleotide sequence ID" value="NZ_CP155447.1"/>
</dbReference>
<dbReference type="AlphaFoldDB" id="A0AAU7CDN7"/>
<organism evidence="4">
    <name type="scientific">Singulisphaera sp. Ch08</name>
    <dbReference type="NCBI Taxonomy" id="3120278"/>
    <lineage>
        <taxon>Bacteria</taxon>
        <taxon>Pseudomonadati</taxon>
        <taxon>Planctomycetota</taxon>
        <taxon>Planctomycetia</taxon>
        <taxon>Isosphaerales</taxon>
        <taxon>Isosphaeraceae</taxon>
        <taxon>Singulisphaera</taxon>
    </lineage>
</organism>
<dbReference type="InterPro" id="IPR014263">
    <property type="entry name" value="Methanolan_biosynth_EpsI"/>
</dbReference>